<keyword evidence="2" id="KW-1185">Reference proteome</keyword>
<dbReference type="InterPro" id="IPR009078">
    <property type="entry name" value="Ferritin-like_SF"/>
</dbReference>
<dbReference type="RefSeq" id="WP_072792067.1">
    <property type="nucleotide sequence ID" value="NZ_FQUL01000039.1"/>
</dbReference>
<gene>
    <name evidence="1" type="ORF">SAMN02745225_02023</name>
</gene>
<name>A0A1M4XHM6_9ACTN</name>
<dbReference type="InterPro" id="IPR006311">
    <property type="entry name" value="TAT_signal"/>
</dbReference>
<dbReference type="PROSITE" id="PS51318">
    <property type="entry name" value="TAT"/>
    <property type="match status" value="1"/>
</dbReference>
<evidence type="ECO:0000313" key="1">
    <source>
        <dbReference type="EMBL" id="SHE92908.1"/>
    </source>
</evidence>
<dbReference type="SUPFAM" id="SSF47240">
    <property type="entry name" value="Ferritin-like"/>
    <property type="match status" value="1"/>
</dbReference>
<dbReference type="Proteomes" id="UP000184295">
    <property type="component" value="Unassembled WGS sequence"/>
</dbReference>
<protein>
    <submittedName>
        <fullName evidence="1">Ferritin-like domain-containing protein</fullName>
    </submittedName>
</protein>
<evidence type="ECO:0000313" key="2">
    <source>
        <dbReference type="Proteomes" id="UP000184295"/>
    </source>
</evidence>
<dbReference type="STRING" id="1121881.SAMN02745225_02023"/>
<organism evidence="1 2">
    <name type="scientific">Ferrithrix thermotolerans DSM 19514</name>
    <dbReference type="NCBI Taxonomy" id="1121881"/>
    <lineage>
        <taxon>Bacteria</taxon>
        <taxon>Bacillati</taxon>
        <taxon>Actinomycetota</taxon>
        <taxon>Acidimicrobiia</taxon>
        <taxon>Acidimicrobiales</taxon>
        <taxon>Acidimicrobiaceae</taxon>
        <taxon>Ferrithrix</taxon>
    </lineage>
</organism>
<dbReference type="Pfam" id="PF13668">
    <property type="entry name" value="Ferritin_2"/>
    <property type="match status" value="1"/>
</dbReference>
<proteinExistence type="predicted"/>
<dbReference type="AlphaFoldDB" id="A0A1M4XHM6"/>
<dbReference type="CDD" id="cd00657">
    <property type="entry name" value="Ferritin_like"/>
    <property type="match status" value="1"/>
</dbReference>
<dbReference type="EMBL" id="FQUL01000039">
    <property type="protein sequence ID" value="SHE92908.1"/>
    <property type="molecule type" value="Genomic_DNA"/>
</dbReference>
<dbReference type="Gene3D" id="1.20.1260.10">
    <property type="match status" value="1"/>
</dbReference>
<sequence length="264" mass="27037">MRTKKDTTPEIAISEHELYSLTEELADKHQDTLPKMREGANEVSESIRELTKSKYGRRSFLTKAAALGAGGALLAACGTAASTSTTAAPKVAGPSVDLQVAALAASLENLAVSTYKAGISAATAGKLGTVPPAVANFAETAMAQHADHAKAWNSILVGAGYKAISAPDPALNGVINADLGKVANVVDLAKLALNLEGVAAATYLEALYALSSKSARAIAATIQPVEMQHVAILNFVLGTYPVPNAFATTTGARPAGEAKSLLVK</sequence>
<accession>A0A1M4XHM6</accession>
<reference evidence="2" key="1">
    <citation type="submission" date="2016-11" db="EMBL/GenBank/DDBJ databases">
        <authorList>
            <person name="Varghese N."/>
            <person name="Submissions S."/>
        </authorList>
    </citation>
    <scope>NUCLEOTIDE SEQUENCE [LARGE SCALE GENOMIC DNA]</scope>
    <source>
        <strain evidence="2">DSM 19514</strain>
    </source>
</reference>
<dbReference type="InterPro" id="IPR012347">
    <property type="entry name" value="Ferritin-like"/>
</dbReference>